<dbReference type="EMBL" id="BARS01039146">
    <property type="protein sequence ID" value="GAG15830.1"/>
    <property type="molecule type" value="Genomic_DNA"/>
</dbReference>
<reference evidence="4" key="1">
    <citation type="journal article" date="2014" name="Front. Microbiol.">
        <title>High frequency of phylogenetically diverse reductive dehalogenase-homologous genes in deep subseafloor sedimentary metagenomes.</title>
        <authorList>
            <person name="Kawai M."/>
            <person name="Futagami T."/>
            <person name="Toyoda A."/>
            <person name="Takaki Y."/>
            <person name="Nishi S."/>
            <person name="Hori S."/>
            <person name="Arai W."/>
            <person name="Tsubouchi T."/>
            <person name="Morono Y."/>
            <person name="Uchiyama I."/>
            <person name="Ito T."/>
            <person name="Fujiyama A."/>
            <person name="Inagaki F."/>
            <person name="Takami H."/>
        </authorList>
    </citation>
    <scope>NUCLEOTIDE SEQUENCE</scope>
    <source>
        <strain evidence="4">Expedition CK06-06</strain>
    </source>
</reference>
<evidence type="ECO:0000259" key="3">
    <source>
        <dbReference type="Pfam" id="PF17768"/>
    </source>
</evidence>
<evidence type="ECO:0008006" key="5">
    <source>
        <dbReference type="Google" id="ProtNLM"/>
    </source>
</evidence>
<dbReference type="InterPro" id="IPR041122">
    <property type="entry name" value="RecJ_OB"/>
</dbReference>
<name>X0VBX2_9ZZZZ</name>
<dbReference type="Pfam" id="PF02272">
    <property type="entry name" value="DHHA1"/>
    <property type="match status" value="1"/>
</dbReference>
<dbReference type="SUPFAM" id="SSF64182">
    <property type="entry name" value="DHH phosphoesterases"/>
    <property type="match status" value="1"/>
</dbReference>
<evidence type="ECO:0000256" key="1">
    <source>
        <dbReference type="ARBA" id="ARBA00022801"/>
    </source>
</evidence>
<gene>
    <name evidence="4" type="ORF">S01H1_59821</name>
</gene>
<dbReference type="GO" id="GO:0016787">
    <property type="term" value="F:hydrolase activity"/>
    <property type="evidence" value="ECO:0007669"/>
    <property type="project" value="UniProtKB-KW"/>
</dbReference>
<comment type="caution">
    <text evidence="4">The sequence shown here is derived from an EMBL/GenBank/DDBJ whole genome shotgun (WGS) entry which is preliminary data.</text>
</comment>
<sequence length="201" mass="22431">VGVVAGRLADEFYRPTIVLQLDGEKARGSARSIREFDMLAALTECQDLLSRFGGHRQAAGFLAPSANIDQLRLRLLDIADRELAGVDLRPAITIDIEIPLSMLNGQTYKLISKLAPFGQANHVPTFLSRNVKLLESHTVGTNRDHLKLKLRDGSIIWDAIAFNLADRKLSSHLDLVYNLEEENWSGKRLLRLNIIDFLSSS</sequence>
<evidence type="ECO:0000259" key="2">
    <source>
        <dbReference type="Pfam" id="PF02272"/>
    </source>
</evidence>
<protein>
    <recommendedName>
        <fullName evidence="5">Single-stranded-DNA-specific exonuclease RecJ</fullName>
    </recommendedName>
</protein>
<dbReference type="InterPro" id="IPR051673">
    <property type="entry name" value="SSDNA_exonuclease_RecJ"/>
</dbReference>
<dbReference type="InterPro" id="IPR003156">
    <property type="entry name" value="DHHA1_dom"/>
</dbReference>
<keyword evidence="1" id="KW-0378">Hydrolase</keyword>
<organism evidence="4">
    <name type="scientific">marine sediment metagenome</name>
    <dbReference type="NCBI Taxonomy" id="412755"/>
    <lineage>
        <taxon>unclassified sequences</taxon>
        <taxon>metagenomes</taxon>
        <taxon>ecological metagenomes</taxon>
    </lineage>
</organism>
<dbReference type="PANTHER" id="PTHR30255">
    <property type="entry name" value="SINGLE-STRANDED-DNA-SPECIFIC EXONUCLEASE RECJ"/>
    <property type="match status" value="1"/>
</dbReference>
<proteinExistence type="predicted"/>
<feature type="domain" description="RecJ OB" evidence="3">
    <location>
        <begin position="94"/>
        <end position="196"/>
    </location>
</feature>
<dbReference type="InterPro" id="IPR038763">
    <property type="entry name" value="DHH_sf"/>
</dbReference>
<dbReference type="GO" id="GO:0003676">
    <property type="term" value="F:nucleic acid binding"/>
    <property type="evidence" value="ECO:0007669"/>
    <property type="project" value="InterPro"/>
</dbReference>
<feature type="non-terminal residue" evidence="4">
    <location>
        <position position="1"/>
    </location>
</feature>
<feature type="domain" description="DHHA1" evidence="2">
    <location>
        <begin position="2"/>
        <end position="72"/>
    </location>
</feature>
<dbReference type="Pfam" id="PF17768">
    <property type="entry name" value="RecJ_OB"/>
    <property type="match status" value="1"/>
</dbReference>
<accession>X0VBX2</accession>
<evidence type="ECO:0000313" key="4">
    <source>
        <dbReference type="EMBL" id="GAG15830.1"/>
    </source>
</evidence>
<dbReference type="PANTHER" id="PTHR30255:SF2">
    <property type="entry name" value="SINGLE-STRANDED-DNA-SPECIFIC EXONUCLEASE RECJ"/>
    <property type="match status" value="1"/>
</dbReference>
<dbReference type="Gene3D" id="2.40.50.460">
    <property type="match status" value="1"/>
</dbReference>
<dbReference type="AlphaFoldDB" id="X0VBX2"/>